<dbReference type="Proteomes" id="UP000192639">
    <property type="component" value="Unassembled WGS sequence"/>
</dbReference>
<accession>A0A1Y1S548</accession>
<reference evidence="3 4" key="1">
    <citation type="journal article" date="2017" name="Environ. Microbiol.">
        <title>Decay of the glycolytic pathway and adaptation to intranuclear parasitism within Enterocytozoonidae microsporidia.</title>
        <authorList>
            <person name="Wiredu Boakye D."/>
            <person name="Jaroenlak P."/>
            <person name="Prachumwat A."/>
            <person name="Williams T.A."/>
            <person name="Bateman K.S."/>
            <person name="Itsathitphaisarn O."/>
            <person name="Sritunyalucksana K."/>
            <person name="Paszkiewicz K.H."/>
            <person name="Moore K.A."/>
            <person name="Stentiford G.D."/>
            <person name="Williams B.A."/>
        </authorList>
    </citation>
    <scope>NUCLEOTIDE SEQUENCE [LARGE SCALE GENOMIC DNA]</scope>
    <source>
        <strain evidence="3 4">GB1</strain>
    </source>
</reference>
<keyword evidence="4" id="KW-1185">Reference proteome</keyword>
<feature type="signal peptide" evidence="2">
    <location>
        <begin position="1"/>
        <end position="15"/>
    </location>
</feature>
<evidence type="ECO:0000256" key="2">
    <source>
        <dbReference type="SAM" id="SignalP"/>
    </source>
</evidence>
<dbReference type="VEuPathDB" id="MicrosporidiaDB:ECANGB1_2734"/>
<protein>
    <submittedName>
        <fullName evidence="3">Uncharacterized protein</fullName>
    </submittedName>
</protein>
<feature type="chain" id="PRO_5012078730" evidence="2">
    <location>
        <begin position="16"/>
        <end position="75"/>
    </location>
</feature>
<dbReference type="AlphaFoldDB" id="A0A1Y1S548"/>
<comment type="caution">
    <text evidence="3">The sequence shown here is derived from an EMBL/GenBank/DDBJ whole genome shotgun (WGS) entry which is preliminary data.</text>
</comment>
<dbReference type="EMBL" id="LWDP01000129">
    <property type="protein sequence ID" value="ORD93261.1"/>
    <property type="molecule type" value="Genomic_DNA"/>
</dbReference>
<proteinExistence type="predicted"/>
<organism evidence="3 4">
    <name type="scientific">Enterospora canceri</name>
    <dbReference type="NCBI Taxonomy" id="1081671"/>
    <lineage>
        <taxon>Eukaryota</taxon>
        <taxon>Fungi</taxon>
        <taxon>Fungi incertae sedis</taxon>
        <taxon>Microsporidia</taxon>
        <taxon>Enterocytozoonidae</taxon>
        <taxon>Enterospora</taxon>
    </lineage>
</organism>
<gene>
    <name evidence="3" type="ORF">ECANGB1_2734</name>
</gene>
<evidence type="ECO:0000313" key="3">
    <source>
        <dbReference type="EMBL" id="ORD93261.1"/>
    </source>
</evidence>
<evidence type="ECO:0000256" key="1">
    <source>
        <dbReference type="SAM" id="MobiDB-lite"/>
    </source>
</evidence>
<evidence type="ECO:0000313" key="4">
    <source>
        <dbReference type="Proteomes" id="UP000192639"/>
    </source>
</evidence>
<keyword evidence="2" id="KW-0732">Signal</keyword>
<sequence>MGPLCFLLLINDAMLDTPSRWKYVDDCGLLQAAPPPTPEGDAIQPGSSPSPASKACPATTPSPDTTGLDKVVKRT</sequence>
<feature type="compositionally biased region" description="Low complexity" evidence="1">
    <location>
        <begin position="47"/>
        <end position="63"/>
    </location>
</feature>
<name>A0A1Y1S548_9MICR</name>
<feature type="region of interest" description="Disordered" evidence="1">
    <location>
        <begin position="32"/>
        <end position="75"/>
    </location>
</feature>
<dbReference type="OrthoDB" id="5954773at2759"/>